<evidence type="ECO:0000259" key="4">
    <source>
        <dbReference type="PROSITE" id="PS50052"/>
    </source>
</evidence>
<dbReference type="AlphaFoldDB" id="A0AAN8IFP2"/>
<dbReference type="InterPro" id="IPR020590">
    <property type="entry name" value="Guanylate_kinase_CS"/>
</dbReference>
<keyword evidence="6" id="KW-1185">Reference proteome</keyword>
<dbReference type="GO" id="GO:0016020">
    <property type="term" value="C:membrane"/>
    <property type="evidence" value="ECO:0007669"/>
    <property type="project" value="UniProtKB-SubCell"/>
</dbReference>
<dbReference type="Pfam" id="PF00625">
    <property type="entry name" value="Guanylate_kin"/>
    <property type="match status" value="1"/>
</dbReference>
<keyword evidence="5" id="KW-0418">Kinase</keyword>
<accession>A0AAN8IFP2</accession>
<dbReference type="EMBL" id="WIXE01021754">
    <property type="protein sequence ID" value="KAK5968088.1"/>
    <property type="molecule type" value="Genomic_DNA"/>
</dbReference>
<dbReference type="InterPro" id="IPR008144">
    <property type="entry name" value="Guanylate_kin-like_dom"/>
</dbReference>
<feature type="region of interest" description="Disordered" evidence="3">
    <location>
        <begin position="1"/>
        <end position="49"/>
    </location>
</feature>
<dbReference type="InterPro" id="IPR036034">
    <property type="entry name" value="PDZ_sf"/>
</dbReference>
<dbReference type="Gene3D" id="3.40.50.300">
    <property type="entry name" value="P-loop containing nucleotide triphosphate hydrolases"/>
    <property type="match status" value="1"/>
</dbReference>
<dbReference type="SUPFAM" id="SSF52540">
    <property type="entry name" value="P-loop containing nucleoside triphosphate hydrolases"/>
    <property type="match status" value="1"/>
</dbReference>
<comment type="subcellular location">
    <subcellularLocation>
        <location evidence="1">Membrane</location>
        <topology evidence="1">Peripheral membrane protein</topology>
    </subcellularLocation>
</comment>
<keyword evidence="2" id="KW-0472">Membrane</keyword>
<evidence type="ECO:0000313" key="5">
    <source>
        <dbReference type="EMBL" id="KAK5968088.1"/>
    </source>
</evidence>
<name>A0AAN8IFP2_TRICO</name>
<dbReference type="PROSITE" id="PS50052">
    <property type="entry name" value="GUANYLATE_KINASE_2"/>
    <property type="match status" value="1"/>
</dbReference>
<dbReference type="GO" id="GO:0016301">
    <property type="term" value="F:kinase activity"/>
    <property type="evidence" value="ECO:0007669"/>
    <property type="project" value="UniProtKB-KW"/>
</dbReference>
<evidence type="ECO:0000256" key="1">
    <source>
        <dbReference type="ARBA" id="ARBA00004170"/>
    </source>
</evidence>
<evidence type="ECO:0000313" key="6">
    <source>
        <dbReference type="Proteomes" id="UP001331761"/>
    </source>
</evidence>
<comment type="caution">
    <text evidence="5">The sequence shown here is derived from an EMBL/GenBank/DDBJ whole genome shotgun (WGS) entry which is preliminary data.</text>
</comment>
<proteinExistence type="predicted"/>
<dbReference type="PANTHER" id="PTHR10316">
    <property type="entry name" value="MEMBRANE ASSOCIATED GUANYLATE KINASE-RELATED"/>
    <property type="match status" value="1"/>
</dbReference>
<reference evidence="5 6" key="1">
    <citation type="submission" date="2019-10" db="EMBL/GenBank/DDBJ databases">
        <title>Assembly and Annotation for the nematode Trichostrongylus colubriformis.</title>
        <authorList>
            <person name="Martin J."/>
        </authorList>
    </citation>
    <scope>NUCLEOTIDE SEQUENCE [LARGE SCALE GENOMIC DNA]</scope>
    <source>
        <strain evidence="5">G859</strain>
        <tissue evidence="5">Whole worm</tissue>
    </source>
</reference>
<evidence type="ECO:0000256" key="3">
    <source>
        <dbReference type="SAM" id="MobiDB-lite"/>
    </source>
</evidence>
<protein>
    <submittedName>
        <fullName evidence="5">Guanylate kinase domain containing protein</fullName>
    </submittedName>
</protein>
<dbReference type="Proteomes" id="UP001331761">
    <property type="component" value="Unassembled WGS sequence"/>
</dbReference>
<dbReference type="PROSITE" id="PS00856">
    <property type="entry name" value="GUANYLATE_KINASE_1"/>
    <property type="match status" value="1"/>
</dbReference>
<sequence>MALDRMLECPRSPSTSVASSGRETGSSGKEHGVASTSADGLNGSDENSPRKRGVCGLAMKRLVRVPCGQTTAACISDSAIQSFVIPFTVFGGAAAARLILVDIVKREDLIGILSPNDVILKIEDVQVSGMLRSEVTRLLEKLCQDNDQIAIEIVPAGAITDDICEILGDKQWGELQTVIRDNLYSKTVPYTTRPPRDGEIDGEHYRFVSVDEFKRLRTEGLLLEHGTYQVKQSAGVLVSWQYVVSTARYF</sequence>
<feature type="domain" description="Guanylate kinase-like" evidence="4">
    <location>
        <begin position="147"/>
        <end position="250"/>
    </location>
</feature>
<dbReference type="InterPro" id="IPR027417">
    <property type="entry name" value="P-loop_NTPase"/>
</dbReference>
<dbReference type="GO" id="GO:0005737">
    <property type="term" value="C:cytoplasm"/>
    <property type="evidence" value="ECO:0007669"/>
    <property type="project" value="TreeGrafter"/>
</dbReference>
<dbReference type="PANTHER" id="PTHR10316:SF40">
    <property type="entry name" value="LD27118P"/>
    <property type="match status" value="1"/>
</dbReference>
<keyword evidence="5" id="KW-0808">Transferase</keyword>
<evidence type="ECO:0000256" key="2">
    <source>
        <dbReference type="ARBA" id="ARBA00023136"/>
    </source>
</evidence>
<dbReference type="InterPro" id="IPR008145">
    <property type="entry name" value="GK/Ca_channel_bsu"/>
</dbReference>
<organism evidence="5 6">
    <name type="scientific">Trichostrongylus colubriformis</name>
    <name type="common">Black scour worm</name>
    <dbReference type="NCBI Taxonomy" id="6319"/>
    <lineage>
        <taxon>Eukaryota</taxon>
        <taxon>Metazoa</taxon>
        <taxon>Ecdysozoa</taxon>
        <taxon>Nematoda</taxon>
        <taxon>Chromadorea</taxon>
        <taxon>Rhabditida</taxon>
        <taxon>Rhabditina</taxon>
        <taxon>Rhabditomorpha</taxon>
        <taxon>Strongyloidea</taxon>
        <taxon>Trichostrongylidae</taxon>
        <taxon>Trichostrongylus</taxon>
    </lineage>
</organism>
<dbReference type="GO" id="GO:0007165">
    <property type="term" value="P:signal transduction"/>
    <property type="evidence" value="ECO:0007669"/>
    <property type="project" value="TreeGrafter"/>
</dbReference>
<gene>
    <name evidence="5" type="ORF">GCK32_014222</name>
</gene>
<feature type="compositionally biased region" description="Polar residues" evidence="3">
    <location>
        <begin position="12"/>
        <end position="27"/>
    </location>
</feature>
<dbReference type="SUPFAM" id="SSF50156">
    <property type="entry name" value="PDZ domain-like"/>
    <property type="match status" value="1"/>
</dbReference>